<protein>
    <submittedName>
        <fullName evidence="1">Uncharacterized protein</fullName>
    </submittedName>
</protein>
<reference evidence="1 2" key="1">
    <citation type="submission" date="2020-01" db="EMBL/GenBank/DDBJ databases">
        <authorList>
            <person name="Kim M.K."/>
        </authorList>
    </citation>
    <scope>NUCLEOTIDE SEQUENCE [LARGE SCALE GENOMIC DNA]</scope>
    <source>
        <strain evidence="1 2">172606-1</strain>
    </source>
</reference>
<dbReference type="KEGG" id="rhoz:GXP67_26410"/>
<gene>
    <name evidence="1" type="ORF">GXP67_26410</name>
</gene>
<dbReference type="AlphaFoldDB" id="A0A6C0GPE6"/>
<sequence>MANRIITLCYRKLIDANASGVWEKFVFEDTYAEFRMQAQYFNQEKKYRSFAELTQQVAGAEKLHFLVSAAATDYIRQLNETIPDVLNNLGKHFLCFNTFQFEIINSDLHDKKKHQVAINFFSLPLIWHDTIGNYLLVSEKKNETSGEASTHLFQLQPYVSIYSLQSETQSL</sequence>
<organism evidence="1 2">
    <name type="scientific">Rhodocytophaga rosea</name>
    <dbReference type="NCBI Taxonomy" id="2704465"/>
    <lineage>
        <taxon>Bacteria</taxon>
        <taxon>Pseudomonadati</taxon>
        <taxon>Bacteroidota</taxon>
        <taxon>Cytophagia</taxon>
        <taxon>Cytophagales</taxon>
        <taxon>Rhodocytophagaceae</taxon>
        <taxon>Rhodocytophaga</taxon>
    </lineage>
</organism>
<dbReference type="EMBL" id="CP048222">
    <property type="protein sequence ID" value="QHT69926.1"/>
    <property type="molecule type" value="Genomic_DNA"/>
</dbReference>
<proteinExistence type="predicted"/>
<dbReference type="RefSeq" id="WP_162445909.1">
    <property type="nucleotide sequence ID" value="NZ_CP048222.1"/>
</dbReference>
<dbReference type="Proteomes" id="UP000480178">
    <property type="component" value="Chromosome"/>
</dbReference>
<evidence type="ECO:0000313" key="2">
    <source>
        <dbReference type="Proteomes" id="UP000480178"/>
    </source>
</evidence>
<evidence type="ECO:0000313" key="1">
    <source>
        <dbReference type="EMBL" id="QHT69926.1"/>
    </source>
</evidence>
<accession>A0A6C0GPE6</accession>
<keyword evidence="2" id="KW-1185">Reference proteome</keyword>
<name>A0A6C0GPE6_9BACT</name>